<sequence length="110" mass="12519">MSEKNTSTNQMSEATAMVDALATKADVALEKFMSYDQEKIDNIVRAMSLARLTNQMKLARMALEETGRRIFEDKVTKNIFSTEYIYNNIKYVKTVGIIQDNNHGSFIEIA</sequence>
<gene>
    <name evidence="1" type="ORF">AN396_13860</name>
</gene>
<organism evidence="1 2">
    <name type="scientific">Candidatus Epulonipiscium fishelsonii</name>
    <dbReference type="NCBI Taxonomy" id="77094"/>
    <lineage>
        <taxon>Bacteria</taxon>
        <taxon>Bacillati</taxon>
        <taxon>Bacillota</taxon>
        <taxon>Clostridia</taxon>
        <taxon>Lachnospirales</taxon>
        <taxon>Lachnospiraceae</taxon>
        <taxon>Candidatus Epulonipiscium</taxon>
    </lineage>
</organism>
<evidence type="ECO:0000313" key="2">
    <source>
        <dbReference type="Proteomes" id="UP000188605"/>
    </source>
</evidence>
<reference evidence="1" key="1">
    <citation type="submission" date="2016-08" db="EMBL/GenBank/DDBJ databases">
        <authorList>
            <person name="Ngugi D.K."/>
            <person name="Miyake S."/>
            <person name="Stingl U."/>
        </authorList>
    </citation>
    <scope>NUCLEOTIDE SEQUENCE</scope>
    <source>
        <strain evidence="1">SCG-B11WGA-EpuloA1</strain>
    </source>
</reference>
<comment type="caution">
    <text evidence="1">The sequence shown here is derived from an EMBL/GenBank/DDBJ whole genome shotgun (WGS) entry which is preliminary data.</text>
</comment>
<evidence type="ECO:0000313" key="1">
    <source>
        <dbReference type="EMBL" id="ONI42545.1"/>
    </source>
</evidence>
<keyword evidence="2" id="KW-1185">Reference proteome</keyword>
<dbReference type="Proteomes" id="UP000188605">
    <property type="component" value="Unassembled WGS sequence"/>
</dbReference>
<accession>A0ACC8XGB9</accession>
<protein>
    <submittedName>
        <fullName evidence="1">Uncharacterized protein</fullName>
    </submittedName>
</protein>
<name>A0ACC8XGB9_9FIRM</name>
<proteinExistence type="predicted"/>
<dbReference type="EMBL" id="LJDB01000010">
    <property type="protein sequence ID" value="ONI42545.1"/>
    <property type="molecule type" value="Genomic_DNA"/>
</dbReference>